<feature type="transmembrane region" description="Helical" evidence="7">
    <location>
        <begin position="244"/>
        <end position="265"/>
    </location>
</feature>
<dbReference type="GO" id="GO:0005886">
    <property type="term" value="C:plasma membrane"/>
    <property type="evidence" value="ECO:0007669"/>
    <property type="project" value="UniProtKB-SubCell"/>
</dbReference>
<evidence type="ECO:0000313" key="9">
    <source>
        <dbReference type="Proteomes" id="UP000515514"/>
    </source>
</evidence>
<feature type="transmembrane region" description="Helical" evidence="7">
    <location>
        <begin position="20"/>
        <end position="37"/>
    </location>
</feature>
<dbReference type="PROSITE" id="PS01311">
    <property type="entry name" value="LGT"/>
    <property type="match status" value="1"/>
</dbReference>
<accession>A0A7G8PUU8</accession>
<dbReference type="GO" id="GO:0042158">
    <property type="term" value="P:lipoprotein biosynthetic process"/>
    <property type="evidence" value="ECO:0007669"/>
    <property type="project" value="UniProtKB-UniRule"/>
</dbReference>
<feature type="transmembrane region" description="Helical" evidence="7">
    <location>
        <begin position="184"/>
        <end position="203"/>
    </location>
</feature>
<organism evidence="8 9">
    <name type="scientific">Constantimarinum furrinae</name>
    <dbReference type="NCBI Taxonomy" id="2562285"/>
    <lineage>
        <taxon>Bacteria</taxon>
        <taxon>Pseudomonadati</taxon>
        <taxon>Bacteroidota</taxon>
        <taxon>Flavobacteriia</taxon>
        <taxon>Flavobacteriales</taxon>
        <taxon>Flavobacteriaceae</taxon>
        <taxon>Altibacter/Constantimarinum group</taxon>
        <taxon>Constantimarinum</taxon>
    </lineage>
</organism>
<keyword evidence="2 7" id="KW-1003">Cell membrane</keyword>
<feature type="transmembrane region" description="Helical" evidence="7">
    <location>
        <begin position="106"/>
        <end position="123"/>
    </location>
</feature>
<reference evidence="8 9" key="1">
    <citation type="submission" date="2020-04" db="EMBL/GenBank/DDBJ databases">
        <title>Genome sequence of Altibacter aquimarinus strain ALE3EI.</title>
        <authorList>
            <person name="Oh H.-M."/>
            <person name="Jang D."/>
        </authorList>
    </citation>
    <scope>NUCLEOTIDE SEQUENCE [LARGE SCALE GENOMIC DNA]</scope>
    <source>
        <strain evidence="8 9">ALE3EI</strain>
    </source>
</reference>
<dbReference type="PANTHER" id="PTHR30589">
    <property type="entry name" value="PROLIPOPROTEIN DIACYLGLYCERYL TRANSFERASE"/>
    <property type="match status" value="1"/>
</dbReference>
<dbReference type="UniPathway" id="UPA00664"/>
<evidence type="ECO:0000256" key="5">
    <source>
        <dbReference type="ARBA" id="ARBA00022989"/>
    </source>
</evidence>
<evidence type="ECO:0000256" key="1">
    <source>
        <dbReference type="ARBA" id="ARBA00007150"/>
    </source>
</evidence>
<name>A0A7G8PUU8_9FLAO</name>
<comment type="similarity">
    <text evidence="1 7">Belongs to the Lgt family.</text>
</comment>
<feature type="transmembrane region" description="Helical" evidence="7">
    <location>
        <begin position="212"/>
        <end position="232"/>
    </location>
</feature>
<keyword evidence="5 7" id="KW-1133">Transmembrane helix</keyword>
<evidence type="ECO:0000256" key="3">
    <source>
        <dbReference type="ARBA" id="ARBA00022679"/>
    </source>
</evidence>
<comment type="pathway">
    <text evidence="7">Protein modification; lipoprotein biosynthesis (diacylglyceryl transfer).</text>
</comment>
<dbReference type="GO" id="GO:0008961">
    <property type="term" value="F:phosphatidylglycerol-prolipoprotein diacylglyceryl transferase activity"/>
    <property type="evidence" value="ECO:0007669"/>
    <property type="project" value="UniProtKB-UniRule"/>
</dbReference>
<sequence length="274" mass="31652">MHYLSFVWDPAEGIDLGFFMIRYYSLMFVIAFTLGWFITKRIYKNEGESQEKLDSLFIYMVIATLLGARLGHVIFYQPELITEDPLSILLPIRTVPEFEFTGFQGLASHGAAISIIIAMFIYAKRVIKKPVLWVLDRIVIAVTCGGIFIRLGNFINSEIIGKPTGSDYGVIFAQLNETFPRHPAQLYESAGCVILFILLYYIYWKTEKSKQLGFIFGVFLVILWSIRFFVEFVKEAQVVGREDWYLNTGQLLSIPLVLAGFYFIWRSYNNRYEA</sequence>
<evidence type="ECO:0000256" key="6">
    <source>
        <dbReference type="ARBA" id="ARBA00023136"/>
    </source>
</evidence>
<evidence type="ECO:0000256" key="2">
    <source>
        <dbReference type="ARBA" id="ARBA00022475"/>
    </source>
</evidence>
<feature type="transmembrane region" description="Helical" evidence="7">
    <location>
        <begin position="130"/>
        <end position="149"/>
    </location>
</feature>
<keyword evidence="4 7" id="KW-0812">Transmembrane</keyword>
<dbReference type="NCBIfam" id="TIGR00544">
    <property type="entry name" value="lgt"/>
    <property type="match status" value="1"/>
</dbReference>
<dbReference type="AlphaFoldDB" id="A0A7G8PUU8"/>
<dbReference type="Pfam" id="PF01790">
    <property type="entry name" value="LGT"/>
    <property type="match status" value="1"/>
</dbReference>
<evidence type="ECO:0000256" key="7">
    <source>
        <dbReference type="HAMAP-Rule" id="MF_01147"/>
    </source>
</evidence>
<comment type="function">
    <text evidence="7">Catalyzes the transfer of the diacylglyceryl group from phosphatidylglycerol to the sulfhydryl group of the N-terminal cysteine of a prolipoprotein, the first step in the formation of mature lipoproteins.</text>
</comment>
<comment type="subcellular location">
    <subcellularLocation>
        <location evidence="7">Cell membrane</location>
        <topology evidence="7">Multi-pass membrane protein</topology>
    </subcellularLocation>
</comment>
<feature type="binding site" evidence="7">
    <location>
        <position position="150"/>
    </location>
    <ligand>
        <name>a 1,2-diacyl-sn-glycero-3-phospho-(1'-sn-glycerol)</name>
        <dbReference type="ChEBI" id="CHEBI:64716"/>
    </ligand>
</feature>
<evidence type="ECO:0000313" key="8">
    <source>
        <dbReference type="EMBL" id="QNJ98114.1"/>
    </source>
</evidence>
<keyword evidence="6 7" id="KW-0472">Membrane</keyword>
<dbReference type="HAMAP" id="MF_01147">
    <property type="entry name" value="Lgt"/>
    <property type="match status" value="1"/>
</dbReference>
<keyword evidence="9" id="KW-1185">Reference proteome</keyword>
<protein>
    <recommendedName>
        <fullName evidence="7">Phosphatidylglycerol--prolipoprotein diacylglyceryl transferase</fullName>
        <ecNumber evidence="7">2.5.1.145</ecNumber>
    </recommendedName>
</protein>
<proteinExistence type="inferred from homology"/>
<dbReference type="InterPro" id="IPR001640">
    <property type="entry name" value="Lgt"/>
</dbReference>
<keyword evidence="8" id="KW-0449">Lipoprotein</keyword>
<keyword evidence="3 7" id="KW-0808">Transferase</keyword>
<dbReference type="KEGG" id="alti:ALE3EI_1556"/>
<gene>
    <name evidence="7" type="primary">lgt</name>
    <name evidence="8" type="ORF">ALE3EI_1556</name>
</gene>
<dbReference type="PANTHER" id="PTHR30589:SF0">
    <property type="entry name" value="PHOSPHATIDYLGLYCEROL--PROLIPOPROTEIN DIACYLGLYCERYL TRANSFERASE"/>
    <property type="match status" value="1"/>
</dbReference>
<dbReference type="EMBL" id="CP052909">
    <property type="protein sequence ID" value="QNJ98114.1"/>
    <property type="molecule type" value="Genomic_DNA"/>
</dbReference>
<feature type="transmembrane region" description="Helical" evidence="7">
    <location>
        <begin position="57"/>
        <end position="76"/>
    </location>
</feature>
<dbReference type="RefSeq" id="WP_186987734.1">
    <property type="nucleotide sequence ID" value="NZ_CP052909.1"/>
</dbReference>
<comment type="catalytic activity">
    <reaction evidence="7">
        <text>L-cysteinyl-[prolipoprotein] + a 1,2-diacyl-sn-glycero-3-phospho-(1'-sn-glycerol) = an S-1,2-diacyl-sn-glyceryl-L-cysteinyl-[prolipoprotein] + sn-glycerol 1-phosphate + H(+)</text>
        <dbReference type="Rhea" id="RHEA:56712"/>
        <dbReference type="Rhea" id="RHEA-COMP:14679"/>
        <dbReference type="Rhea" id="RHEA-COMP:14680"/>
        <dbReference type="ChEBI" id="CHEBI:15378"/>
        <dbReference type="ChEBI" id="CHEBI:29950"/>
        <dbReference type="ChEBI" id="CHEBI:57685"/>
        <dbReference type="ChEBI" id="CHEBI:64716"/>
        <dbReference type="ChEBI" id="CHEBI:140658"/>
        <dbReference type="EC" id="2.5.1.145"/>
    </reaction>
</comment>
<dbReference type="Proteomes" id="UP000515514">
    <property type="component" value="Chromosome"/>
</dbReference>
<evidence type="ECO:0000256" key="4">
    <source>
        <dbReference type="ARBA" id="ARBA00022692"/>
    </source>
</evidence>
<dbReference type="EC" id="2.5.1.145" evidence="7"/>